<dbReference type="InterPro" id="IPR011011">
    <property type="entry name" value="Znf_FYVE_PHD"/>
</dbReference>
<dbReference type="PROSITE" id="PS51038">
    <property type="entry name" value="BAH"/>
    <property type="match status" value="1"/>
</dbReference>
<gene>
    <name evidence="3" type="ORF">CLCR_04881</name>
</gene>
<evidence type="ECO:0000313" key="4">
    <source>
        <dbReference type="Proteomes" id="UP000094526"/>
    </source>
</evidence>
<dbReference type="AlphaFoldDB" id="A0A1C1CJU2"/>
<dbReference type="VEuPathDB" id="FungiDB:G647_03119"/>
<dbReference type="GO" id="GO:0003682">
    <property type="term" value="F:chromatin binding"/>
    <property type="evidence" value="ECO:0007669"/>
    <property type="project" value="InterPro"/>
</dbReference>
<sequence>MAGRKRKASEIDDGTSERRCSIKSSPSNKALMNHHSPQPSKKEDASEADELQETIETEASADTSIAVDCPVWPKSKRYLARLKREDLYTGHDAPSLPGTRRLEIDYAVKPGSFWLKLRQYKNARFKDPVDVTYSAGDIVYVNRRLPVPAPLSTDASTDERLAYDKENLWVGQIAEFRAASTNKVFVRVFWLYWPDELPMHRQPYHGNRELVMSNHVDIIEAQTIACHADISYWDEYDDSNKTVLDERYWRQTYDVTKMLTAPHLALSKLRKFCICGGYDNPGIDMFQCHMTGCGMWNHEQCLIADIEERAWEKFKAGLLGHETQETEEHKTFSQKVVEKVGHLVGKGIGVSEVQDEAHLDRIPSSSSKHAKLVAGHKKPWARKLEARITKVRKAEDETTHHAIVRQLVPTANTKAKPSFEPKIWNMEMKCLRCHHSLN</sequence>
<reference evidence="4" key="1">
    <citation type="submission" date="2015-07" db="EMBL/GenBank/DDBJ databases">
        <authorList>
            <person name="Teixeira M.M."/>
            <person name="Souza R.C."/>
            <person name="Almeida L.G."/>
            <person name="Vicente V.A."/>
            <person name="de Hoog S."/>
            <person name="Bocca A.L."/>
            <person name="de Almeida S.R."/>
            <person name="Vasconcelos A.T."/>
            <person name="Felipe M.S."/>
        </authorList>
    </citation>
    <scope>NUCLEOTIDE SEQUENCE [LARGE SCALE GENOMIC DNA]</scope>
    <source>
        <strain evidence="4">KSF</strain>
    </source>
</reference>
<dbReference type="InterPro" id="IPR043151">
    <property type="entry name" value="BAH_sf"/>
</dbReference>
<dbReference type="InterPro" id="IPR001025">
    <property type="entry name" value="BAH_dom"/>
</dbReference>
<feature type="region of interest" description="Disordered" evidence="1">
    <location>
        <begin position="1"/>
        <end position="51"/>
    </location>
</feature>
<dbReference type="Gene3D" id="2.30.30.490">
    <property type="match status" value="1"/>
</dbReference>
<evidence type="ECO:0000313" key="3">
    <source>
        <dbReference type="EMBL" id="OCT48788.1"/>
    </source>
</evidence>
<dbReference type="SUPFAM" id="SSF57903">
    <property type="entry name" value="FYVE/PHD zinc finger"/>
    <property type="match status" value="1"/>
</dbReference>
<name>A0A1C1CJU2_9EURO</name>
<proteinExistence type="predicted"/>
<dbReference type="EMBL" id="LGRB01000011">
    <property type="protein sequence ID" value="OCT48788.1"/>
    <property type="molecule type" value="Genomic_DNA"/>
</dbReference>
<feature type="domain" description="BAH" evidence="2">
    <location>
        <begin position="131"/>
        <end position="264"/>
    </location>
</feature>
<dbReference type="CDD" id="cd04370">
    <property type="entry name" value="BAH"/>
    <property type="match status" value="1"/>
</dbReference>
<dbReference type="eggNOG" id="ENOG502S1KY">
    <property type="taxonomic scope" value="Eukaryota"/>
</dbReference>
<dbReference type="SMART" id="SM00439">
    <property type="entry name" value="BAH"/>
    <property type="match status" value="1"/>
</dbReference>
<accession>A0A1C1CJU2</accession>
<evidence type="ECO:0000259" key="2">
    <source>
        <dbReference type="PROSITE" id="PS51038"/>
    </source>
</evidence>
<feature type="compositionally biased region" description="Polar residues" evidence="1">
    <location>
        <begin position="22"/>
        <end position="39"/>
    </location>
</feature>
<dbReference type="PANTHER" id="PTHR46364">
    <property type="entry name" value="OS08G0421900 PROTEIN"/>
    <property type="match status" value="1"/>
</dbReference>
<dbReference type="Proteomes" id="UP000094526">
    <property type="component" value="Unassembled WGS sequence"/>
</dbReference>
<comment type="caution">
    <text evidence="3">The sequence shown here is derived from an EMBL/GenBank/DDBJ whole genome shotgun (WGS) entry which is preliminary data.</text>
</comment>
<dbReference type="OrthoDB" id="10259622at2759"/>
<dbReference type="VEuPathDB" id="FungiDB:CLCR_04881"/>
<protein>
    <recommendedName>
        <fullName evidence="2">BAH domain-containing protein</fullName>
    </recommendedName>
</protein>
<dbReference type="STRING" id="86049.A0A1C1CJU2"/>
<keyword evidence="4" id="KW-1185">Reference proteome</keyword>
<evidence type="ECO:0000256" key="1">
    <source>
        <dbReference type="SAM" id="MobiDB-lite"/>
    </source>
</evidence>
<organism evidence="3 4">
    <name type="scientific">Cladophialophora carrionii</name>
    <dbReference type="NCBI Taxonomy" id="86049"/>
    <lineage>
        <taxon>Eukaryota</taxon>
        <taxon>Fungi</taxon>
        <taxon>Dikarya</taxon>
        <taxon>Ascomycota</taxon>
        <taxon>Pezizomycotina</taxon>
        <taxon>Eurotiomycetes</taxon>
        <taxon>Chaetothyriomycetidae</taxon>
        <taxon>Chaetothyriales</taxon>
        <taxon>Herpotrichiellaceae</taxon>
        <taxon>Cladophialophora</taxon>
    </lineage>
</organism>
<dbReference type="Pfam" id="PF01426">
    <property type="entry name" value="BAH"/>
    <property type="match status" value="1"/>
</dbReference>